<dbReference type="Gene3D" id="2.130.10.10">
    <property type="entry name" value="YVTN repeat-like/Quinoprotein amine dehydrogenase"/>
    <property type="match status" value="1"/>
</dbReference>
<name>A0A4Q1K9J1_9FLAO</name>
<dbReference type="EMBL" id="SBKN01000005">
    <property type="protein sequence ID" value="RXR22210.1"/>
    <property type="molecule type" value="Genomic_DNA"/>
</dbReference>
<proteinExistence type="predicted"/>
<dbReference type="SUPFAM" id="SSF63829">
    <property type="entry name" value="Calcium-dependent phosphotriesterase"/>
    <property type="match status" value="1"/>
</dbReference>
<reference evidence="4" key="1">
    <citation type="submission" date="2019-01" db="EMBL/GenBank/DDBJ databases">
        <title>Cytophagaceae bacterium strain CAR-16.</title>
        <authorList>
            <person name="Chen W.-M."/>
        </authorList>
    </citation>
    <scope>NUCLEOTIDE SEQUENCE [LARGE SCALE GENOMIC DNA]</scope>
    <source>
        <strain evidence="4">WWJ-16</strain>
    </source>
</reference>
<dbReference type="InterPro" id="IPR011110">
    <property type="entry name" value="Reg_prop"/>
</dbReference>
<dbReference type="Gene3D" id="2.60.40.10">
    <property type="entry name" value="Immunoglobulins"/>
    <property type="match status" value="1"/>
</dbReference>
<organism evidence="3 4">
    <name type="scientific">Flavobacterium stagni</name>
    <dbReference type="NCBI Taxonomy" id="2506421"/>
    <lineage>
        <taxon>Bacteria</taxon>
        <taxon>Pseudomonadati</taxon>
        <taxon>Bacteroidota</taxon>
        <taxon>Flavobacteriia</taxon>
        <taxon>Flavobacteriales</taxon>
        <taxon>Flavobacteriaceae</taxon>
        <taxon>Flavobacterium</taxon>
    </lineage>
</organism>
<dbReference type="Pfam" id="PF07494">
    <property type="entry name" value="Reg_prop"/>
    <property type="match status" value="1"/>
</dbReference>
<evidence type="ECO:0000313" key="4">
    <source>
        <dbReference type="Proteomes" id="UP000289857"/>
    </source>
</evidence>
<dbReference type="InterPro" id="IPR036890">
    <property type="entry name" value="HATPase_C_sf"/>
</dbReference>
<evidence type="ECO:0000313" key="3">
    <source>
        <dbReference type="EMBL" id="RXR22210.1"/>
    </source>
</evidence>
<keyword evidence="4" id="KW-1185">Reference proteome</keyword>
<comment type="caution">
    <text evidence="3">The sequence shown here is derived from an EMBL/GenBank/DDBJ whole genome shotgun (WGS) entry which is preliminary data.</text>
</comment>
<dbReference type="InterPro" id="IPR010559">
    <property type="entry name" value="Sig_transdc_His_kin_internal"/>
</dbReference>
<dbReference type="GO" id="GO:0000155">
    <property type="term" value="F:phosphorelay sensor kinase activity"/>
    <property type="evidence" value="ECO:0007669"/>
    <property type="project" value="InterPro"/>
</dbReference>
<feature type="domain" description="Signal transduction histidine kinase internal region" evidence="2">
    <location>
        <begin position="757"/>
        <end position="836"/>
    </location>
</feature>
<dbReference type="InterPro" id="IPR011047">
    <property type="entry name" value="Quinoprotein_ADH-like_sf"/>
</dbReference>
<dbReference type="Proteomes" id="UP000289857">
    <property type="component" value="Unassembled WGS sequence"/>
</dbReference>
<feature type="transmembrane region" description="Helical" evidence="1">
    <location>
        <begin position="707"/>
        <end position="729"/>
    </location>
</feature>
<keyword evidence="1" id="KW-0472">Membrane</keyword>
<dbReference type="Pfam" id="PF06580">
    <property type="entry name" value="His_kinase"/>
    <property type="match status" value="1"/>
</dbReference>
<dbReference type="GO" id="GO:0016020">
    <property type="term" value="C:membrane"/>
    <property type="evidence" value="ECO:0007669"/>
    <property type="project" value="InterPro"/>
</dbReference>
<keyword evidence="1" id="KW-0812">Transmembrane</keyword>
<dbReference type="PANTHER" id="PTHR34220:SF7">
    <property type="entry name" value="SENSOR HISTIDINE KINASE YPDA"/>
    <property type="match status" value="1"/>
</dbReference>
<dbReference type="InterPro" id="IPR015943">
    <property type="entry name" value="WD40/YVTN_repeat-like_dom_sf"/>
</dbReference>
<accession>A0A4Q1K9J1</accession>
<gene>
    <name evidence="3" type="ORF">EQG61_09435</name>
</gene>
<dbReference type="AlphaFoldDB" id="A0A4Q1K9J1"/>
<sequence length="965" mass="111591">MLNYRPILLFLLFFLSLSYSGSGQNHPFYYTINKSNGLPSNTVYDIFQDKQGYMWFATELGICRFDGKVYETYTENSALSKTGSCIKEDALGRIWYSNFDGNLFYIEQNQLHAFNNKNTIGFVKFCLFEKNLIVIEKNGIMVYDIKTLKPMKRIPLSTQKLITAYSNANHLWILADQFYTLDPQLKLRSQKLPTHFLSDFPAAIMQERSNGLLLVSKYAKHFYTYENGTFTKHIIKEHLNFIQNIGFDHQSNWICTTQGVIKYTGNDIVSKNNYFKDFNISYVYKDRSGNYWFSTINEGLLLVPEIQNQFIPFSHKPNVITIDGTQLFVGTTDDHIFKFNLPNFQPHPFYEGKTNHEVYFLNYDPLLKKCFFTSNTFKSCSLNKTNEINEIIAIKDIDRVDNTLYSYAASGNCGLLRVSNTPSPMDKFIQKKGLNTEGKDNLLRILIANVQGKSTTFNPLNQTIYFATNKGLFAFKDLKKTALLWNSKPLLLKKIKTINGITYGLTGDSKLIKIDVNNRIAELSTSRLTHQEAIEKIKFIGSNIYLFTSQSIFEWNVNSSFSKKIFTLNPEFEVSDLDRFNSQYILATNHGFLLIHSQATTRGALPKFNLNYIQINDTAIAPSQLQTLQYNQNKLRFNYSILSFIPNQKNKLFYKLNDEPWQLLDEESRNFTLSALAPGKYTLQFKIVYDNQSSAPVQIQFEIEKPFWLTFWFYGFVLLIILGLFYWGFQWQLKKIKKRNQLLIDKINLEKNVNQSKLKAIKSQMNPHFFYNALNTIQSFILANEKKQAVNYLSKFSSLTRMILEMSDKEVISIAEEIKALSLYLEIEKARFEEDFSYQIQTDSSLDTETLKIPTLLIQPYVENAIKHGLLHKSGPKILHLDFALVDHQIVITIDDNGVGRQKSSELNQIKNRKHKSFATEALQNRISLWNLYHNQPIQLEISDKISANGIALGTFVQLKIPYSS</sequence>
<evidence type="ECO:0000259" key="2">
    <source>
        <dbReference type="Pfam" id="PF06580"/>
    </source>
</evidence>
<evidence type="ECO:0000256" key="1">
    <source>
        <dbReference type="SAM" id="Phobius"/>
    </source>
</evidence>
<keyword evidence="1" id="KW-1133">Transmembrane helix</keyword>
<dbReference type="PANTHER" id="PTHR34220">
    <property type="entry name" value="SENSOR HISTIDINE KINASE YPDA"/>
    <property type="match status" value="1"/>
</dbReference>
<dbReference type="SUPFAM" id="SSF50998">
    <property type="entry name" value="Quinoprotein alcohol dehydrogenase-like"/>
    <property type="match status" value="1"/>
</dbReference>
<dbReference type="InterPro" id="IPR013783">
    <property type="entry name" value="Ig-like_fold"/>
</dbReference>
<protein>
    <recommendedName>
        <fullName evidence="2">Signal transduction histidine kinase internal region domain-containing protein</fullName>
    </recommendedName>
</protein>
<dbReference type="InterPro" id="IPR050640">
    <property type="entry name" value="Bact_2-comp_sensor_kinase"/>
</dbReference>
<dbReference type="OrthoDB" id="9809670at2"/>
<dbReference type="Gene3D" id="3.30.565.10">
    <property type="entry name" value="Histidine kinase-like ATPase, C-terminal domain"/>
    <property type="match status" value="1"/>
</dbReference>
<dbReference type="RefSeq" id="WP_129461668.1">
    <property type="nucleotide sequence ID" value="NZ_SBKN01000005.1"/>
</dbReference>
<dbReference type="SUPFAM" id="SSF55874">
    <property type="entry name" value="ATPase domain of HSP90 chaperone/DNA topoisomerase II/histidine kinase"/>
    <property type="match status" value="1"/>
</dbReference>